<gene>
    <name evidence="2" type="ORF">MHI_LOCUS193503</name>
</gene>
<dbReference type="OrthoDB" id="10251809at2759"/>
<name>A0A6V7GY60_9HYME</name>
<reference evidence="2" key="1">
    <citation type="submission" date="2020-07" db="EMBL/GenBank/DDBJ databases">
        <authorList>
            <person name="Nazaruddin N."/>
        </authorList>
    </citation>
    <scope>NUCLEOTIDE SEQUENCE</scope>
</reference>
<organism evidence="2 3">
    <name type="scientific">Heterotrigona itama</name>
    <dbReference type="NCBI Taxonomy" id="395501"/>
    <lineage>
        <taxon>Eukaryota</taxon>
        <taxon>Metazoa</taxon>
        <taxon>Ecdysozoa</taxon>
        <taxon>Arthropoda</taxon>
        <taxon>Hexapoda</taxon>
        <taxon>Insecta</taxon>
        <taxon>Pterygota</taxon>
        <taxon>Neoptera</taxon>
        <taxon>Endopterygota</taxon>
        <taxon>Hymenoptera</taxon>
        <taxon>Apocrita</taxon>
        <taxon>Aculeata</taxon>
        <taxon>Apoidea</taxon>
        <taxon>Anthophila</taxon>
        <taxon>Apidae</taxon>
        <taxon>Heterotrigona</taxon>
    </lineage>
</organism>
<protein>
    <recommendedName>
        <fullName evidence="1">Dynein heavy chain tail domain-containing protein</fullName>
    </recommendedName>
</protein>
<feature type="domain" description="Dynein heavy chain tail" evidence="1">
    <location>
        <begin position="42"/>
        <end position="208"/>
    </location>
</feature>
<dbReference type="InterPro" id="IPR013594">
    <property type="entry name" value="Dynein_heavy_tail"/>
</dbReference>
<dbReference type="Proteomes" id="UP000752696">
    <property type="component" value="Unassembled WGS sequence"/>
</dbReference>
<accession>A0A6V7GY60</accession>
<proteinExistence type="predicted"/>
<dbReference type="AlphaFoldDB" id="A0A6V7GY60"/>
<evidence type="ECO:0000313" key="3">
    <source>
        <dbReference type="Proteomes" id="UP000752696"/>
    </source>
</evidence>
<feature type="non-terminal residue" evidence="2">
    <location>
        <position position="215"/>
    </location>
</feature>
<keyword evidence="3" id="KW-1185">Reference proteome</keyword>
<comment type="caution">
    <text evidence="2">The sequence shown here is derived from an EMBL/GenBank/DDBJ whole genome shotgun (WGS) entry which is preliminary data.</text>
</comment>
<dbReference type="EMBL" id="CAJDYZ010003835">
    <property type="protein sequence ID" value="CAD1470565.1"/>
    <property type="molecule type" value="Genomic_DNA"/>
</dbReference>
<evidence type="ECO:0000313" key="2">
    <source>
        <dbReference type="EMBL" id="CAD1470565.1"/>
    </source>
</evidence>
<evidence type="ECO:0000259" key="1">
    <source>
        <dbReference type="Pfam" id="PF08385"/>
    </source>
</evidence>
<sequence>RANYDTIQRGWFTLDRSKRMCTPSRGAGGELFAVTERPIIQNKTKTRIAKAHNTLTNIPWDLDRDNIFQHIDIFISRCHDMIEICQAMIDFARIDETTEMMKPMFSGTKGEERERVCQKIERLFHEALKRIEENSHKIFDVYRSTWHDDMFAFHNEMKDLEVIIENLVASVFARMSSVQDAVADLQGFYPYMNRDKLKALFSAKTLEVSKLENDH</sequence>
<dbReference type="Pfam" id="PF08385">
    <property type="entry name" value="DHC_N1"/>
    <property type="match status" value="1"/>
</dbReference>